<feature type="transmembrane region" description="Helical" evidence="6">
    <location>
        <begin position="12"/>
        <end position="31"/>
    </location>
</feature>
<evidence type="ECO:0000259" key="7">
    <source>
        <dbReference type="PROSITE" id="PS50928"/>
    </source>
</evidence>
<evidence type="ECO:0000256" key="3">
    <source>
        <dbReference type="ARBA" id="ARBA00022692"/>
    </source>
</evidence>
<feature type="transmembrane region" description="Helical" evidence="6">
    <location>
        <begin position="119"/>
        <end position="144"/>
    </location>
</feature>
<evidence type="ECO:0000256" key="1">
    <source>
        <dbReference type="ARBA" id="ARBA00004141"/>
    </source>
</evidence>
<dbReference type="RefSeq" id="WP_213148219.1">
    <property type="nucleotide sequence ID" value="NZ_JAGYPE020000027.1"/>
</dbReference>
<accession>A0A942T8I5</accession>
<keyword evidence="2 6" id="KW-0813">Transport</keyword>
<feature type="transmembrane region" description="Helical" evidence="6">
    <location>
        <begin position="269"/>
        <end position="294"/>
    </location>
</feature>
<evidence type="ECO:0000256" key="2">
    <source>
        <dbReference type="ARBA" id="ARBA00022448"/>
    </source>
</evidence>
<comment type="caution">
    <text evidence="8">The sequence shown here is derived from an EMBL/GenBank/DDBJ whole genome shotgun (WGS) entry which is preliminary data.</text>
</comment>
<reference evidence="8" key="1">
    <citation type="submission" date="2021-05" db="EMBL/GenBank/DDBJ databases">
        <title>Novel Bacillus species.</title>
        <authorList>
            <person name="Liu G."/>
        </authorList>
    </citation>
    <scope>NUCLEOTIDE SEQUENCE</scope>
    <source>
        <strain evidence="8 10">FJAT-50051</strain>
    </source>
</reference>
<comment type="similarity">
    <text evidence="6">Belongs to the binding-protein-dependent transport system permease family.</text>
</comment>
<dbReference type="CDD" id="cd06261">
    <property type="entry name" value="TM_PBP2"/>
    <property type="match status" value="1"/>
</dbReference>
<dbReference type="Pfam" id="PF00528">
    <property type="entry name" value="BPD_transp_1"/>
    <property type="match status" value="1"/>
</dbReference>
<gene>
    <name evidence="9" type="ORF">KHB02_015510</name>
    <name evidence="8" type="ORF">KHB02_44485</name>
</gene>
<dbReference type="InterPro" id="IPR035906">
    <property type="entry name" value="MetI-like_sf"/>
</dbReference>
<dbReference type="PANTHER" id="PTHR43839:SF3">
    <property type="entry name" value="OLIGOPEPTIDE ABC TRANSPORTER, PERMEASE PROTEIN"/>
    <property type="match status" value="1"/>
</dbReference>
<dbReference type="EMBL" id="JAGYPE020000027">
    <property type="protein sequence ID" value="MCH6266929.1"/>
    <property type="molecule type" value="Genomic_DNA"/>
</dbReference>
<organism evidence="8">
    <name type="scientific">Neobacillus citreus</name>
    <dbReference type="NCBI Taxonomy" id="2833578"/>
    <lineage>
        <taxon>Bacteria</taxon>
        <taxon>Bacillati</taxon>
        <taxon>Bacillota</taxon>
        <taxon>Bacilli</taxon>
        <taxon>Bacillales</taxon>
        <taxon>Bacillaceae</taxon>
        <taxon>Neobacillus</taxon>
    </lineage>
</organism>
<dbReference type="AlphaFoldDB" id="A0A942T8I5"/>
<dbReference type="GO" id="GO:0005886">
    <property type="term" value="C:plasma membrane"/>
    <property type="evidence" value="ECO:0007669"/>
    <property type="project" value="UniProtKB-SubCell"/>
</dbReference>
<sequence length="314" mass="36322">MILFLLKRKRFVFGVLFLVTLLTWSIVNTVLHDGEIRQVRFFYDDKGNLIDAPPYPPFTVFLLGSDKFGYDLGQMMIEGAKYTIGITLIVAILRLLLSLVASSLIYSVRPRLFGFLKSLFEPFSVVPQTIIVYFILFSVLWMPIDGFQTPFWKRALFETVILIIIAIPNLTIHLANEMRIVEKEDFIVASKTLGASKRYIYFKHIVPHVYEKWILLFGQQFTQVLQLLAHLGFMKLFFGGTFVSYGMIVDDPRSVSYEWSGVIGGSLPYLYSSQWIIIVPVLFFIFTAISVAFINDSIKSYFQRKEYTFKREKV</sequence>
<keyword evidence="4 6" id="KW-1133">Transmembrane helix</keyword>
<dbReference type="SUPFAM" id="SSF161098">
    <property type="entry name" value="MetI-like"/>
    <property type="match status" value="1"/>
</dbReference>
<evidence type="ECO:0000256" key="5">
    <source>
        <dbReference type="ARBA" id="ARBA00023136"/>
    </source>
</evidence>
<dbReference type="PANTHER" id="PTHR43839">
    <property type="entry name" value="OPPC IN A BINDING PROTEIN-DEPENDENT TRANSPORT SYSTEM"/>
    <property type="match status" value="1"/>
</dbReference>
<feature type="domain" description="ABC transmembrane type-1" evidence="7">
    <location>
        <begin position="80"/>
        <end position="288"/>
    </location>
</feature>
<dbReference type="PROSITE" id="PS50928">
    <property type="entry name" value="ABC_TM1"/>
    <property type="match status" value="1"/>
</dbReference>
<dbReference type="Gene3D" id="1.10.3720.10">
    <property type="entry name" value="MetI-like"/>
    <property type="match status" value="1"/>
</dbReference>
<protein>
    <submittedName>
        <fullName evidence="8">ABC transporter permease subunit</fullName>
    </submittedName>
</protein>
<keyword evidence="5 6" id="KW-0472">Membrane</keyword>
<evidence type="ECO:0000256" key="6">
    <source>
        <dbReference type="RuleBase" id="RU363032"/>
    </source>
</evidence>
<keyword evidence="10" id="KW-1185">Reference proteome</keyword>
<evidence type="ECO:0000256" key="4">
    <source>
        <dbReference type="ARBA" id="ARBA00022989"/>
    </source>
</evidence>
<evidence type="ECO:0000313" key="8">
    <source>
        <dbReference type="EMBL" id="MBS4188415.1"/>
    </source>
</evidence>
<name>A0A942T8I5_9BACI</name>
<dbReference type="EMBL" id="JAGYPE010000012">
    <property type="protein sequence ID" value="MBS4188415.1"/>
    <property type="molecule type" value="Genomic_DNA"/>
</dbReference>
<dbReference type="InterPro" id="IPR000515">
    <property type="entry name" value="MetI-like"/>
</dbReference>
<feature type="transmembrane region" description="Helical" evidence="6">
    <location>
        <begin position="156"/>
        <end position="175"/>
    </location>
</feature>
<evidence type="ECO:0000313" key="9">
    <source>
        <dbReference type="EMBL" id="MCH6266929.1"/>
    </source>
</evidence>
<dbReference type="Proteomes" id="UP000677265">
    <property type="component" value="Unassembled WGS sequence"/>
</dbReference>
<comment type="subcellular location">
    <subcellularLocation>
        <location evidence="6">Cell membrane</location>
        <topology evidence="6">Multi-pass membrane protein</topology>
    </subcellularLocation>
    <subcellularLocation>
        <location evidence="1">Membrane</location>
        <topology evidence="1">Multi-pass membrane protein</topology>
    </subcellularLocation>
</comment>
<evidence type="ECO:0000313" key="10">
    <source>
        <dbReference type="Proteomes" id="UP000677265"/>
    </source>
</evidence>
<dbReference type="GO" id="GO:0055085">
    <property type="term" value="P:transmembrane transport"/>
    <property type="evidence" value="ECO:0007669"/>
    <property type="project" value="InterPro"/>
</dbReference>
<keyword evidence="3 6" id="KW-0812">Transmembrane</keyword>
<proteinExistence type="inferred from homology"/>
<feature type="transmembrane region" description="Helical" evidence="6">
    <location>
        <begin position="227"/>
        <end position="249"/>
    </location>
</feature>
<feature type="transmembrane region" description="Helical" evidence="6">
    <location>
        <begin position="82"/>
        <end position="107"/>
    </location>
</feature>